<keyword evidence="3 10" id="KW-0812">Transmembrane</keyword>
<dbReference type="GO" id="GO:0071996">
    <property type="term" value="P:glutathione transmembrane import into vacuole"/>
    <property type="evidence" value="ECO:0007669"/>
    <property type="project" value="EnsemblFungi"/>
</dbReference>
<feature type="transmembrane region" description="Helical" evidence="10">
    <location>
        <begin position="191"/>
        <end position="209"/>
    </location>
</feature>
<evidence type="ECO:0000256" key="1">
    <source>
        <dbReference type="ARBA" id="ARBA00004141"/>
    </source>
</evidence>
<dbReference type="SUPFAM" id="SSF90123">
    <property type="entry name" value="ABC transporter transmembrane region"/>
    <property type="match status" value="2"/>
</dbReference>
<evidence type="ECO:0000256" key="4">
    <source>
        <dbReference type="ARBA" id="ARBA00022741"/>
    </source>
</evidence>
<dbReference type="GO" id="GO:0036249">
    <property type="term" value="P:cadmium ion import into vacuole"/>
    <property type="evidence" value="ECO:0007669"/>
    <property type="project" value="EnsemblFungi"/>
</dbReference>
<dbReference type="CDD" id="cd03253">
    <property type="entry name" value="ABCC_ATM1_transporter"/>
    <property type="match status" value="1"/>
</dbReference>
<evidence type="ECO:0000256" key="2">
    <source>
        <dbReference type="ARBA" id="ARBA00022448"/>
    </source>
</evidence>
<feature type="compositionally biased region" description="Basic and acidic residues" evidence="9">
    <location>
        <begin position="932"/>
        <end position="963"/>
    </location>
</feature>
<dbReference type="Gene3D" id="3.40.50.300">
    <property type="entry name" value="P-loop containing nucleotide triphosphate hydrolases"/>
    <property type="match status" value="1"/>
</dbReference>
<feature type="domain" description="ABC transporter" evidence="11">
    <location>
        <begin position="608"/>
        <end position="842"/>
    </location>
</feature>
<name>A7ED12_SCLS1</name>
<feature type="compositionally biased region" description="Polar residues" evidence="9">
    <location>
        <begin position="896"/>
        <end position="905"/>
    </location>
</feature>
<comment type="subcellular location">
    <subcellularLocation>
        <location evidence="1">Membrane</location>
        <topology evidence="1">Multi-pass membrane protein</topology>
    </subcellularLocation>
</comment>
<dbReference type="InterPro" id="IPR003439">
    <property type="entry name" value="ABC_transporter-like_ATP-bd"/>
</dbReference>
<dbReference type="OMA" id="MMNICQT"/>
<feature type="transmembrane region" description="Helical" evidence="10">
    <location>
        <begin position="369"/>
        <end position="392"/>
    </location>
</feature>
<accession>A7ED12</accession>
<dbReference type="SUPFAM" id="SSF52540">
    <property type="entry name" value="P-loop containing nucleoside triphosphate hydrolases"/>
    <property type="match status" value="1"/>
</dbReference>
<evidence type="ECO:0000256" key="5">
    <source>
        <dbReference type="ARBA" id="ARBA00022840"/>
    </source>
</evidence>
<proteinExistence type="inferred from homology"/>
<dbReference type="FunFam" id="3.40.50.300:FF:000186">
    <property type="entry name" value="ATP-binding cassette sub-family B member 7, mitochondrial"/>
    <property type="match status" value="1"/>
</dbReference>
<dbReference type="eggNOG" id="KOG0056">
    <property type="taxonomic scope" value="Eukaryota"/>
</dbReference>
<feature type="compositionally biased region" description="Low complexity" evidence="9">
    <location>
        <begin position="920"/>
        <end position="931"/>
    </location>
</feature>
<evidence type="ECO:0000256" key="3">
    <source>
        <dbReference type="ARBA" id="ARBA00022692"/>
    </source>
</evidence>
<evidence type="ECO:0000256" key="7">
    <source>
        <dbReference type="ARBA" id="ARBA00023136"/>
    </source>
</evidence>
<dbReference type="InterPro" id="IPR039421">
    <property type="entry name" value="Type_1_exporter"/>
</dbReference>
<organism evidence="13 14">
    <name type="scientific">Sclerotinia sclerotiorum (strain ATCC 18683 / 1980 / Ss-1)</name>
    <name type="common">White mold</name>
    <name type="synonym">Whetzelinia sclerotiorum</name>
    <dbReference type="NCBI Taxonomy" id="665079"/>
    <lineage>
        <taxon>Eukaryota</taxon>
        <taxon>Fungi</taxon>
        <taxon>Dikarya</taxon>
        <taxon>Ascomycota</taxon>
        <taxon>Pezizomycotina</taxon>
        <taxon>Leotiomycetes</taxon>
        <taxon>Helotiales</taxon>
        <taxon>Sclerotiniaceae</taxon>
        <taxon>Sclerotinia</taxon>
    </lineage>
</organism>
<dbReference type="GO" id="GO:0005774">
    <property type="term" value="C:vacuolar membrane"/>
    <property type="evidence" value="ECO:0000318"/>
    <property type="project" value="GO_Central"/>
</dbReference>
<dbReference type="HOGENOM" id="CLU_000604_6_1_1"/>
<feature type="domain" description="ABC transmembrane type-1" evidence="12">
    <location>
        <begin position="331"/>
        <end position="438"/>
    </location>
</feature>
<dbReference type="EMBL" id="CH476624">
    <property type="protein sequence ID" value="EDO00728.1"/>
    <property type="molecule type" value="Genomic_DNA"/>
</dbReference>
<feature type="transmembrane region" description="Helical" evidence="10">
    <location>
        <begin position="99"/>
        <end position="123"/>
    </location>
</feature>
<evidence type="ECO:0000256" key="6">
    <source>
        <dbReference type="ARBA" id="ARBA00022989"/>
    </source>
</evidence>
<dbReference type="CDD" id="cd18583">
    <property type="entry name" value="ABC_6TM_HMT1"/>
    <property type="match status" value="1"/>
</dbReference>
<dbReference type="InterPro" id="IPR027417">
    <property type="entry name" value="P-loop_NTPase"/>
</dbReference>
<sequence>MAGVDKYLSSSSSIHPKGMGTYTTATILDLAHFNYPWILLVVFLVSFVTHSILTAESSDESGPVLTGPGGKPLPRSVRRTKQDKDRLKLQDFSPVRKLLFLWLSAGVLGTFLGNAINIVVHALDKRENGWWCGEATAVTWFVALVIEIVLFAASLSLYTSAHPELNSLLTYDPEFHKYATQWEIVELVLDAIRVVLLFFCVAFYCVFTIERSFKGKIASRQSSSEPDENSPLLFNGRANGNGHVSGNGSIANASAADSLSLNGHATANGTAVQGADIQGRPIVQQRVDEVPAFYKPTTATTKTWWEYLKGYSLFFPYLWPARSVRLQIVVVVCFLLVVMQRIVNIAVPLQVGRVTDALTGDDDNEVTMPWLSISLLIAFKFLQGSSGILGAARSVLWIPISQYSYKALTTASFEHVHGLSLDFHLGKRTGEVLSALTSSPFPTFTLPSEWQDGDQTNVDNANLSREEDAVKNDSLTSYETVKYFNAETYEFDRYRQAVSAFQKMEFKVTISLNILNISQNLVFMAGLLVTSFIAAYQVTTGKRQVGQFVTLITYMGQLQQPLNFFGSFYRGIQSAMISGERLLELFKEEPTVVDEPGAQPLPACEGRIDFNHVKFSYDTRKPALEDLSFTCKPGTTTAFVGESGGGKSTVFRLLFRFYNTQNGSIQLDGHDIRDITIDSLRHHIGVVPQDTILFNETLMYNLRYANQDATDEDIYNACRAASIHDKILAFPDGYDTKVGERGLRLSGGEKQRVAIARTIIKNPRIIMLDEATAALDSDTEQHIQEALTTLSEGRTMLVIAHRLSTITNADQILVLHAGQVAEAGTHSELLLKKGRYAQMWKKQIRAERAAEKASEMVARARALSEAASIQTPGSHSSKVNGGSTEVSEYEGDNHSNRTLVASTLATRAPTRTPESRINDDSASSKSSSSLDSDGHKSDEDKQTGNHKSDDKAGVDKSDKSNNR</sequence>
<feature type="compositionally biased region" description="Polar residues" evidence="9">
    <location>
        <begin position="867"/>
        <end position="886"/>
    </location>
</feature>
<dbReference type="InterPro" id="IPR036640">
    <property type="entry name" value="ABC1_TM_sf"/>
</dbReference>
<evidence type="ECO:0000313" key="13">
    <source>
        <dbReference type="EMBL" id="EDO00728.1"/>
    </source>
</evidence>
<protein>
    <recommendedName>
        <fullName evidence="15">Heavy metal tolerance protein</fullName>
    </recommendedName>
</protein>
<dbReference type="GO" id="GO:0036246">
    <property type="term" value="P:phytochelatin 2 import into vacuole"/>
    <property type="evidence" value="ECO:0007669"/>
    <property type="project" value="EnsemblFungi"/>
</dbReference>
<dbReference type="PROSITE" id="PS00211">
    <property type="entry name" value="ABC_TRANSPORTER_1"/>
    <property type="match status" value="1"/>
</dbReference>
<feature type="transmembrane region" description="Helical" evidence="10">
    <location>
        <begin position="521"/>
        <end position="538"/>
    </location>
</feature>
<evidence type="ECO:0000259" key="11">
    <source>
        <dbReference type="PROSITE" id="PS50893"/>
    </source>
</evidence>
<dbReference type="Pfam" id="PF00005">
    <property type="entry name" value="ABC_tran"/>
    <property type="match status" value="1"/>
</dbReference>
<dbReference type="GO" id="GO:0042626">
    <property type="term" value="F:ATPase-coupled transmembrane transporter activity"/>
    <property type="evidence" value="ECO:0000318"/>
    <property type="project" value="GO_Central"/>
</dbReference>
<gene>
    <name evidence="13" type="ORF">SS1G_03201</name>
</gene>
<dbReference type="Pfam" id="PF00664">
    <property type="entry name" value="ABC_membrane"/>
    <property type="match status" value="2"/>
</dbReference>
<dbReference type="KEGG" id="ssl:SS1G_03201"/>
<dbReference type="RefSeq" id="XP_001595113.1">
    <property type="nucleotide sequence ID" value="XM_001595063.1"/>
</dbReference>
<dbReference type="GeneID" id="5491628"/>
<dbReference type="GO" id="GO:0098849">
    <property type="term" value="P:cellular detoxification of cadmium ion"/>
    <property type="evidence" value="ECO:0007669"/>
    <property type="project" value="EnsemblFungi"/>
</dbReference>
<dbReference type="STRING" id="665079.A7ED12"/>
<dbReference type="GO" id="GO:0044604">
    <property type="term" value="F:ABC-type phytochelatin transporter activity"/>
    <property type="evidence" value="ECO:0007669"/>
    <property type="project" value="EnsemblFungi"/>
</dbReference>
<dbReference type="GO" id="GO:0005524">
    <property type="term" value="F:ATP binding"/>
    <property type="evidence" value="ECO:0007669"/>
    <property type="project" value="UniProtKB-KW"/>
</dbReference>
<keyword evidence="4" id="KW-0547">Nucleotide-binding</keyword>
<feature type="transmembrane region" description="Helical" evidence="10">
    <location>
        <begin position="328"/>
        <end position="349"/>
    </location>
</feature>
<feature type="transmembrane region" description="Helical" evidence="10">
    <location>
        <begin position="35"/>
        <end position="53"/>
    </location>
</feature>
<keyword evidence="2" id="KW-0813">Transport</keyword>
<evidence type="ECO:0000256" key="9">
    <source>
        <dbReference type="SAM" id="MobiDB-lite"/>
    </source>
</evidence>
<dbReference type="PANTHER" id="PTHR24221">
    <property type="entry name" value="ATP-BINDING CASSETTE SUB-FAMILY B"/>
    <property type="match status" value="1"/>
</dbReference>
<reference evidence="14" key="1">
    <citation type="journal article" date="2011" name="PLoS Genet.">
        <title>Genomic analysis of the necrotrophic fungal pathogens Sclerotinia sclerotiorum and Botrytis cinerea.</title>
        <authorList>
            <person name="Amselem J."/>
            <person name="Cuomo C.A."/>
            <person name="van Kan J.A."/>
            <person name="Viaud M."/>
            <person name="Benito E.P."/>
            <person name="Couloux A."/>
            <person name="Coutinho P.M."/>
            <person name="de Vries R.P."/>
            <person name="Dyer P.S."/>
            <person name="Fillinger S."/>
            <person name="Fournier E."/>
            <person name="Gout L."/>
            <person name="Hahn M."/>
            <person name="Kohn L."/>
            <person name="Lapalu N."/>
            <person name="Plummer K.M."/>
            <person name="Pradier J.M."/>
            <person name="Quevillon E."/>
            <person name="Sharon A."/>
            <person name="Simon A."/>
            <person name="ten Have A."/>
            <person name="Tudzynski B."/>
            <person name="Tudzynski P."/>
            <person name="Wincker P."/>
            <person name="Andrew M."/>
            <person name="Anthouard V."/>
            <person name="Beever R.E."/>
            <person name="Beffa R."/>
            <person name="Benoit I."/>
            <person name="Bouzid O."/>
            <person name="Brault B."/>
            <person name="Chen Z."/>
            <person name="Choquer M."/>
            <person name="Collemare J."/>
            <person name="Cotton P."/>
            <person name="Danchin E.G."/>
            <person name="Da Silva C."/>
            <person name="Gautier A."/>
            <person name="Giraud C."/>
            <person name="Giraud T."/>
            <person name="Gonzalez C."/>
            <person name="Grossetete S."/>
            <person name="Guldener U."/>
            <person name="Henrissat B."/>
            <person name="Howlett B.J."/>
            <person name="Kodira C."/>
            <person name="Kretschmer M."/>
            <person name="Lappartient A."/>
            <person name="Leroch M."/>
            <person name="Levis C."/>
            <person name="Mauceli E."/>
            <person name="Neuveglise C."/>
            <person name="Oeser B."/>
            <person name="Pearson M."/>
            <person name="Poulain J."/>
            <person name="Poussereau N."/>
            <person name="Quesneville H."/>
            <person name="Rascle C."/>
            <person name="Schumacher J."/>
            <person name="Segurens B."/>
            <person name="Sexton A."/>
            <person name="Silva E."/>
            <person name="Sirven C."/>
            <person name="Soanes D.M."/>
            <person name="Talbot N.J."/>
            <person name="Templeton M."/>
            <person name="Yandava C."/>
            <person name="Yarden O."/>
            <person name="Zeng Q."/>
            <person name="Rollins J.A."/>
            <person name="Lebrun M.H."/>
            <person name="Dickman M."/>
        </authorList>
    </citation>
    <scope>NUCLEOTIDE SEQUENCE [LARGE SCALE GENOMIC DNA]</scope>
    <source>
        <strain evidence="14">ATCC 18683 / 1980 / Ss-1</strain>
    </source>
</reference>
<evidence type="ECO:0000256" key="8">
    <source>
        <dbReference type="ARBA" id="ARBA00024363"/>
    </source>
</evidence>
<evidence type="ECO:0000259" key="12">
    <source>
        <dbReference type="PROSITE" id="PS50929"/>
    </source>
</evidence>
<dbReference type="GO" id="GO:0055085">
    <property type="term" value="P:transmembrane transport"/>
    <property type="evidence" value="ECO:0000318"/>
    <property type="project" value="GO_Central"/>
</dbReference>
<dbReference type="PROSITE" id="PS50893">
    <property type="entry name" value="ABC_TRANSPORTER_2"/>
    <property type="match status" value="1"/>
</dbReference>
<dbReference type="GO" id="GO:0000329">
    <property type="term" value="C:fungal-type vacuole membrane"/>
    <property type="evidence" value="ECO:0007669"/>
    <property type="project" value="EnsemblFungi"/>
</dbReference>
<dbReference type="GO" id="GO:0016887">
    <property type="term" value="F:ATP hydrolysis activity"/>
    <property type="evidence" value="ECO:0007669"/>
    <property type="project" value="InterPro"/>
</dbReference>
<dbReference type="SMART" id="SM00382">
    <property type="entry name" value="AAA"/>
    <property type="match status" value="1"/>
</dbReference>
<dbReference type="Gene3D" id="1.20.1560.10">
    <property type="entry name" value="ABC transporter type 1, transmembrane domain"/>
    <property type="match status" value="2"/>
</dbReference>
<dbReference type="InterPro" id="IPR011527">
    <property type="entry name" value="ABC1_TM_dom"/>
</dbReference>
<dbReference type="Proteomes" id="UP000001312">
    <property type="component" value="Unassembled WGS sequence"/>
</dbReference>
<comment type="similarity">
    <text evidence="8">Belongs to the ABC transporter superfamily. ABCB family. Heavy Metal importer (TC 3.A.1.210) subfamily.</text>
</comment>
<keyword evidence="5" id="KW-0067">ATP-binding</keyword>
<dbReference type="AlphaFoldDB" id="A7ED12"/>
<feature type="domain" description="ABC transmembrane type-1" evidence="12">
    <location>
        <begin position="472"/>
        <end position="574"/>
    </location>
</feature>
<dbReference type="InterPro" id="IPR003593">
    <property type="entry name" value="AAA+_ATPase"/>
</dbReference>
<dbReference type="PROSITE" id="PS50929">
    <property type="entry name" value="ABC_TM1F"/>
    <property type="match status" value="2"/>
</dbReference>
<dbReference type="PANTHER" id="PTHR24221:SF651">
    <property type="entry name" value="HEAVY METAL TOLERANCE PROTEIN"/>
    <property type="match status" value="1"/>
</dbReference>
<keyword evidence="7 10" id="KW-0472">Membrane</keyword>
<feature type="transmembrane region" description="Helical" evidence="10">
    <location>
        <begin position="135"/>
        <end position="158"/>
    </location>
</feature>
<dbReference type="InParanoid" id="A7ED12"/>
<evidence type="ECO:0000256" key="10">
    <source>
        <dbReference type="SAM" id="Phobius"/>
    </source>
</evidence>
<keyword evidence="14" id="KW-1185">Reference proteome</keyword>
<evidence type="ECO:0000313" key="14">
    <source>
        <dbReference type="Proteomes" id="UP000001312"/>
    </source>
</evidence>
<keyword evidence="6 10" id="KW-1133">Transmembrane helix</keyword>
<feature type="region of interest" description="Disordered" evidence="9">
    <location>
        <begin position="865"/>
        <end position="963"/>
    </location>
</feature>
<dbReference type="InterPro" id="IPR017871">
    <property type="entry name" value="ABC_transporter-like_CS"/>
</dbReference>
<evidence type="ECO:0008006" key="15">
    <source>
        <dbReference type="Google" id="ProtNLM"/>
    </source>
</evidence>
<feature type="region of interest" description="Disordered" evidence="9">
    <location>
        <begin position="58"/>
        <end position="82"/>
    </location>
</feature>